<dbReference type="EC" id="2.3.1.-" evidence="9"/>
<dbReference type="Gene3D" id="4.10.320.10">
    <property type="entry name" value="E3-binding domain"/>
    <property type="match status" value="1"/>
</dbReference>
<evidence type="ECO:0000256" key="2">
    <source>
        <dbReference type="ARBA" id="ARBA00007317"/>
    </source>
</evidence>
<dbReference type="SUPFAM" id="SSF47005">
    <property type="entry name" value="Peripheral subunit-binding domain of 2-oxo acid dehydrogenase complex"/>
    <property type="match status" value="1"/>
</dbReference>
<dbReference type="FunFam" id="3.40.50.970:FF:000001">
    <property type="entry name" value="Pyruvate dehydrogenase E1 beta subunit"/>
    <property type="match status" value="1"/>
</dbReference>
<dbReference type="InterPro" id="IPR004167">
    <property type="entry name" value="PSBD"/>
</dbReference>
<dbReference type="InterPro" id="IPR033248">
    <property type="entry name" value="Transketolase_C"/>
</dbReference>
<keyword evidence="9" id="KW-0808">Transferase</keyword>
<comment type="caution">
    <text evidence="13">The sequence shown here is derived from an EMBL/GenBank/DDBJ whole genome shotgun (WGS) entry which is preliminary data.</text>
</comment>
<evidence type="ECO:0000256" key="7">
    <source>
        <dbReference type="ARBA" id="ARBA00025211"/>
    </source>
</evidence>
<dbReference type="EMBL" id="CASHTH010000397">
    <property type="protein sequence ID" value="CAI8000290.1"/>
    <property type="molecule type" value="Genomic_DNA"/>
</dbReference>
<dbReference type="InterPro" id="IPR005475">
    <property type="entry name" value="Transketolase-like_Pyr-bd"/>
</dbReference>
<feature type="region of interest" description="Disordered" evidence="10">
    <location>
        <begin position="347"/>
        <end position="388"/>
    </location>
</feature>
<dbReference type="InterPro" id="IPR011053">
    <property type="entry name" value="Single_hybrid_motif"/>
</dbReference>
<feature type="compositionally biased region" description="Low complexity" evidence="10">
    <location>
        <begin position="354"/>
        <end position="375"/>
    </location>
</feature>
<dbReference type="Pfam" id="PF02817">
    <property type="entry name" value="E3_binding"/>
    <property type="match status" value="1"/>
</dbReference>
<evidence type="ECO:0000256" key="1">
    <source>
        <dbReference type="ARBA" id="ARBA00001964"/>
    </source>
</evidence>
<dbReference type="SUPFAM" id="SSF52777">
    <property type="entry name" value="CoA-dependent acyltransferases"/>
    <property type="match status" value="1"/>
</dbReference>
<gene>
    <name evidence="13" type="ORF">GBAR_LOCUS2887</name>
</gene>
<dbReference type="SUPFAM" id="SSF51230">
    <property type="entry name" value="Single hybrid motif"/>
    <property type="match status" value="1"/>
</dbReference>
<keyword evidence="14" id="KW-1185">Reference proteome</keyword>
<feature type="domain" description="Lipoyl-binding" evidence="11">
    <location>
        <begin position="273"/>
        <end position="348"/>
    </location>
</feature>
<dbReference type="Gene3D" id="3.30.559.10">
    <property type="entry name" value="Chloramphenicol acetyltransferase-like domain"/>
    <property type="match status" value="1"/>
</dbReference>
<evidence type="ECO:0000256" key="10">
    <source>
        <dbReference type="SAM" id="MobiDB-lite"/>
    </source>
</evidence>
<dbReference type="InterPro" id="IPR003016">
    <property type="entry name" value="2-oxoA_DH_lipoyl-BS"/>
</dbReference>
<keyword evidence="4" id="KW-0809">Transit peptide</keyword>
<dbReference type="CDD" id="cd06849">
    <property type="entry name" value="lipoyl_domain"/>
    <property type="match status" value="1"/>
</dbReference>
<evidence type="ECO:0000256" key="9">
    <source>
        <dbReference type="RuleBase" id="RU003423"/>
    </source>
</evidence>
<sequence>MAEMTVIEAVRSALREEMERDERVFVMGEDVGQRGGVFLATQGFIEDFGPQRVLDTPLAEASIMGIALGAAFRGMRPVPEVQFSDFVWPSVNQLIGEAARVYYGTNGALKVPMTVRIPYGGGIRGGLYHSQNVEALFFHTPGLLVVTPSTPYEAKGLLKSAIRDDNPVIFLEHKKTYRLVRGEVPDGDYTIPIGPADVKRVGSDVTVVSYGLAMHYCLAAAEAVAADGISAEVVDLRTLKPLDTETILDSVRKTGKLLVVHEDNISGEELIVAEFIELPHVGESVVEGTIGKWLKQPGDRIERYDPLVEVVTDKVTMEVPSPVAGQLLRIIAAEGETVPMGAPIAEVETDGRGTPAAQPANDATTAPAPAASVPVGAPPTTPAATPASPTPTAYLITDARPVGPTGGSAVEALDKEAAATVSDAARPGPLSTAIAPPQAQVPQPVIVAPQTDVDVERAANLLSPAVRRLASEHSIDVSRIAGTGLGGRITRNDVLRFLESAAAADDAPRTEYAAQTMVADGDEERIATTPVRRMIAEAMVRSVSQIPHAWSMVEVDITDLVALRNRERDGFRQREGINLTYLPFALKAVAAR</sequence>
<evidence type="ECO:0000313" key="13">
    <source>
        <dbReference type="EMBL" id="CAI8000290.1"/>
    </source>
</evidence>
<dbReference type="Pfam" id="PF00198">
    <property type="entry name" value="2-oxoacid_dh"/>
    <property type="match status" value="1"/>
</dbReference>
<organism evidence="13 14">
    <name type="scientific">Geodia barretti</name>
    <name type="common">Barrett's horny sponge</name>
    <dbReference type="NCBI Taxonomy" id="519541"/>
    <lineage>
        <taxon>Eukaryota</taxon>
        <taxon>Metazoa</taxon>
        <taxon>Porifera</taxon>
        <taxon>Demospongiae</taxon>
        <taxon>Heteroscleromorpha</taxon>
        <taxon>Tetractinellida</taxon>
        <taxon>Astrophorina</taxon>
        <taxon>Geodiidae</taxon>
        <taxon>Geodia</taxon>
    </lineage>
</organism>
<name>A0AA35R173_GEOBA</name>
<evidence type="ECO:0000313" key="14">
    <source>
        <dbReference type="Proteomes" id="UP001174909"/>
    </source>
</evidence>
<dbReference type="Gene3D" id="2.40.50.100">
    <property type="match status" value="1"/>
</dbReference>
<keyword evidence="5" id="KW-0560">Oxidoreductase</keyword>
<dbReference type="AlphaFoldDB" id="A0AA35R173"/>
<dbReference type="GO" id="GO:0016746">
    <property type="term" value="F:acyltransferase activity"/>
    <property type="evidence" value="ECO:0007669"/>
    <property type="project" value="UniProtKB-KW"/>
</dbReference>
<evidence type="ECO:0000259" key="12">
    <source>
        <dbReference type="PROSITE" id="PS51826"/>
    </source>
</evidence>
<dbReference type="SMART" id="SM00861">
    <property type="entry name" value="Transket_pyr"/>
    <property type="match status" value="1"/>
</dbReference>
<keyword evidence="9" id="KW-0012">Acyltransferase</keyword>
<dbReference type="InterPro" id="IPR029061">
    <property type="entry name" value="THDP-binding"/>
</dbReference>
<evidence type="ECO:0000256" key="3">
    <source>
        <dbReference type="ARBA" id="ARBA00022823"/>
    </source>
</evidence>
<dbReference type="Pfam" id="PF00364">
    <property type="entry name" value="Biotin_lipoyl"/>
    <property type="match status" value="1"/>
</dbReference>
<keyword evidence="6" id="KW-0786">Thiamine pyrophosphate</keyword>
<dbReference type="InterPro" id="IPR001078">
    <property type="entry name" value="2-oxoacid_DH_actylTfrase"/>
</dbReference>
<dbReference type="InterPro" id="IPR009014">
    <property type="entry name" value="Transketo_C/PFOR_II"/>
</dbReference>
<dbReference type="PROSITE" id="PS00189">
    <property type="entry name" value="LIPOYL"/>
    <property type="match status" value="1"/>
</dbReference>
<dbReference type="InterPro" id="IPR000089">
    <property type="entry name" value="Biotin_lipoyl"/>
</dbReference>
<dbReference type="InterPro" id="IPR036625">
    <property type="entry name" value="E3-bd_dom_sf"/>
</dbReference>
<dbReference type="PANTHER" id="PTHR43257:SF2">
    <property type="entry name" value="PYRUVATE DEHYDROGENASE E1 COMPONENT SUBUNIT BETA"/>
    <property type="match status" value="1"/>
</dbReference>
<evidence type="ECO:0000256" key="5">
    <source>
        <dbReference type="ARBA" id="ARBA00023002"/>
    </source>
</evidence>
<dbReference type="Pfam" id="PF02779">
    <property type="entry name" value="Transket_pyr"/>
    <property type="match status" value="1"/>
</dbReference>
<dbReference type="SUPFAM" id="SSF52518">
    <property type="entry name" value="Thiamin diphosphate-binding fold (THDP-binding)"/>
    <property type="match status" value="1"/>
</dbReference>
<proteinExistence type="inferred from homology"/>
<reference evidence="13" key="1">
    <citation type="submission" date="2023-03" db="EMBL/GenBank/DDBJ databases">
        <authorList>
            <person name="Steffen K."/>
            <person name="Cardenas P."/>
        </authorList>
    </citation>
    <scope>NUCLEOTIDE SEQUENCE</scope>
</reference>
<evidence type="ECO:0000256" key="6">
    <source>
        <dbReference type="ARBA" id="ARBA00023052"/>
    </source>
</evidence>
<keyword evidence="3 9" id="KW-0450">Lipoyl</keyword>
<dbReference type="GO" id="GO:0004739">
    <property type="term" value="F:pyruvate dehydrogenase (acetyl-transferring) activity"/>
    <property type="evidence" value="ECO:0007669"/>
    <property type="project" value="UniProtKB-EC"/>
</dbReference>
<dbReference type="PANTHER" id="PTHR43257">
    <property type="entry name" value="PYRUVATE DEHYDROGENASE E1 COMPONENT BETA SUBUNIT"/>
    <property type="match status" value="1"/>
</dbReference>
<dbReference type="Gene3D" id="3.40.50.920">
    <property type="match status" value="1"/>
</dbReference>
<feature type="domain" description="Peripheral subunit-binding (PSBD)" evidence="12">
    <location>
        <begin position="461"/>
        <end position="498"/>
    </location>
</feature>
<evidence type="ECO:0000259" key="11">
    <source>
        <dbReference type="PROSITE" id="PS50968"/>
    </source>
</evidence>
<dbReference type="Gene3D" id="3.40.50.970">
    <property type="match status" value="1"/>
</dbReference>
<evidence type="ECO:0000256" key="8">
    <source>
        <dbReference type="ARBA" id="ARBA00051231"/>
    </source>
</evidence>
<dbReference type="InterPro" id="IPR023213">
    <property type="entry name" value="CAT-like_dom_sf"/>
</dbReference>
<dbReference type="PROSITE" id="PS50968">
    <property type="entry name" value="BIOTINYL_LIPOYL"/>
    <property type="match status" value="1"/>
</dbReference>
<comment type="catalytic activity">
    <reaction evidence="8">
        <text>N(6)-[(R)-lipoyl]-L-lysyl-[protein] + pyruvate + H(+) = N(6)-[(R)-S(8)-acetyldihydrolipoyl]-L-lysyl-[protein] + CO2</text>
        <dbReference type="Rhea" id="RHEA:19189"/>
        <dbReference type="Rhea" id="RHEA-COMP:10474"/>
        <dbReference type="Rhea" id="RHEA-COMP:10478"/>
        <dbReference type="ChEBI" id="CHEBI:15361"/>
        <dbReference type="ChEBI" id="CHEBI:15378"/>
        <dbReference type="ChEBI" id="CHEBI:16526"/>
        <dbReference type="ChEBI" id="CHEBI:83099"/>
        <dbReference type="ChEBI" id="CHEBI:83111"/>
        <dbReference type="EC" id="1.2.4.1"/>
    </reaction>
</comment>
<comment type="cofactor">
    <cofactor evidence="9">
        <name>(R)-lipoate</name>
        <dbReference type="ChEBI" id="CHEBI:83088"/>
    </cofactor>
</comment>
<dbReference type="PROSITE" id="PS51826">
    <property type="entry name" value="PSBD"/>
    <property type="match status" value="1"/>
</dbReference>
<dbReference type="CDD" id="cd07036">
    <property type="entry name" value="TPP_PYR_E1-PDHc-beta_like"/>
    <property type="match status" value="1"/>
</dbReference>
<dbReference type="Proteomes" id="UP001174909">
    <property type="component" value="Unassembled WGS sequence"/>
</dbReference>
<accession>A0AA35R173</accession>
<protein>
    <recommendedName>
        <fullName evidence="9">Dihydrolipoamide acetyltransferase component of pyruvate dehydrogenase complex</fullName>
        <ecNumber evidence="9">2.3.1.-</ecNumber>
    </recommendedName>
</protein>
<evidence type="ECO:0000256" key="4">
    <source>
        <dbReference type="ARBA" id="ARBA00022946"/>
    </source>
</evidence>
<comment type="cofactor">
    <cofactor evidence="1">
        <name>thiamine diphosphate</name>
        <dbReference type="ChEBI" id="CHEBI:58937"/>
    </cofactor>
</comment>
<comment type="similarity">
    <text evidence="2 9">Belongs to the 2-oxoacid dehydrogenase family.</text>
</comment>
<dbReference type="SUPFAM" id="SSF52922">
    <property type="entry name" value="TK C-terminal domain-like"/>
    <property type="match status" value="1"/>
</dbReference>
<dbReference type="Pfam" id="PF02780">
    <property type="entry name" value="Transketolase_C"/>
    <property type="match status" value="1"/>
</dbReference>
<comment type="function">
    <text evidence="7">The pyruvate dehydrogenase complex catalyzes the overall conversion of pyruvate to acetyl-CoA and CO(2). It contains multiple copies of three enzymatic components: pyruvate dehydrogenase (E1), dihydrolipoamide acetyltransferase (E2) and lipoamide dehydrogenase (E3).</text>
</comment>